<proteinExistence type="predicted"/>
<evidence type="ECO:0000256" key="2">
    <source>
        <dbReference type="ARBA" id="ARBA00022771"/>
    </source>
</evidence>
<comment type="caution">
    <text evidence="6">The sequence shown here is derived from an EMBL/GenBank/DDBJ whole genome shotgun (WGS) entry which is preliminary data.</text>
</comment>
<protein>
    <recommendedName>
        <fullName evidence="5">MYND-type domain-containing protein</fullName>
    </recommendedName>
</protein>
<evidence type="ECO:0000256" key="1">
    <source>
        <dbReference type="ARBA" id="ARBA00022723"/>
    </source>
</evidence>
<keyword evidence="7" id="KW-1185">Reference proteome</keyword>
<accession>A0AAD7CSM0</accession>
<sequence length="388" mass="43715">MPFDIAAPKPAWDDRAGPILTIWDQWQPACDACGRLESSLKDQQLRSCAGCLLGKYCSFSQAECQKQDWSKGHKNRCHLFEADRKLSSVFAKSLGPGTLNDPTLSLVDKVVQWNFLNSQNHAMIACAALKNDNELAKGVNVGIFLKLVEGRTGSKYDHRSFIIDKVALLPREDTDDFANNAQWTKGHFRNHQEAMQTAGEHSKLLVGFCWLPGGVRSETQMWMMPVGSLLAEIRLPPGFDLHRYITHVNRGITHFHASFWPLPRKISDADLDAAEPPDEWIRYAQRLHMELSGLKGQGVIGIERPDGTRIPLYKYSQNGHFRRCAPGETDTDGPEEFKKLLVDPSRMVRMISELLEYFDVRQDTILAMSEVRCPSKSAPSKDQKLPAP</sequence>
<keyword evidence="3" id="KW-0862">Zinc</keyword>
<evidence type="ECO:0000256" key="3">
    <source>
        <dbReference type="ARBA" id="ARBA00022833"/>
    </source>
</evidence>
<feature type="domain" description="MYND-type" evidence="5">
    <location>
        <begin position="30"/>
        <end position="77"/>
    </location>
</feature>
<evidence type="ECO:0000259" key="5">
    <source>
        <dbReference type="PROSITE" id="PS50865"/>
    </source>
</evidence>
<organism evidence="6 7">
    <name type="scientific">Mycena rosella</name>
    <name type="common">Pink bonnet</name>
    <name type="synonym">Agaricus rosellus</name>
    <dbReference type="NCBI Taxonomy" id="1033263"/>
    <lineage>
        <taxon>Eukaryota</taxon>
        <taxon>Fungi</taxon>
        <taxon>Dikarya</taxon>
        <taxon>Basidiomycota</taxon>
        <taxon>Agaricomycotina</taxon>
        <taxon>Agaricomycetes</taxon>
        <taxon>Agaricomycetidae</taxon>
        <taxon>Agaricales</taxon>
        <taxon>Marasmiineae</taxon>
        <taxon>Mycenaceae</taxon>
        <taxon>Mycena</taxon>
    </lineage>
</organism>
<name>A0AAD7CSM0_MYCRO</name>
<dbReference type="AlphaFoldDB" id="A0AAD7CSM0"/>
<evidence type="ECO:0000256" key="4">
    <source>
        <dbReference type="PROSITE-ProRule" id="PRU00134"/>
    </source>
</evidence>
<dbReference type="GO" id="GO:0008270">
    <property type="term" value="F:zinc ion binding"/>
    <property type="evidence" value="ECO:0007669"/>
    <property type="project" value="UniProtKB-KW"/>
</dbReference>
<dbReference type="InterPro" id="IPR002893">
    <property type="entry name" value="Znf_MYND"/>
</dbReference>
<dbReference type="PROSITE" id="PS50865">
    <property type="entry name" value="ZF_MYND_2"/>
    <property type="match status" value="1"/>
</dbReference>
<gene>
    <name evidence="6" type="ORF">B0H17DRAFT_1258637</name>
</gene>
<evidence type="ECO:0000313" key="6">
    <source>
        <dbReference type="EMBL" id="KAJ7661729.1"/>
    </source>
</evidence>
<dbReference type="SUPFAM" id="SSF144232">
    <property type="entry name" value="HIT/MYND zinc finger-like"/>
    <property type="match status" value="1"/>
</dbReference>
<evidence type="ECO:0000313" key="7">
    <source>
        <dbReference type="Proteomes" id="UP001221757"/>
    </source>
</evidence>
<dbReference type="EMBL" id="JARKIE010000248">
    <property type="protein sequence ID" value="KAJ7661729.1"/>
    <property type="molecule type" value="Genomic_DNA"/>
</dbReference>
<dbReference type="Gene3D" id="6.10.140.2220">
    <property type="match status" value="1"/>
</dbReference>
<dbReference type="Proteomes" id="UP001221757">
    <property type="component" value="Unassembled WGS sequence"/>
</dbReference>
<keyword evidence="2 4" id="KW-0863">Zinc-finger</keyword>
<keyword evidence="1" id="KW-0479">Metal-binding</keyword>
<dbReference type="Pfam" id="PF01753">
    <property type="entry name" value="zf-MYND"/>
    <property type="match status" value="1"/>
</dbReference>
<reference evidence="6" key="1">
    <citation type="submission" date="2023-03" db="EMBL/GenBank/DDBJ databases">
        <title>Massive genome expansion in bonnet fungi (Mycena s.s.) driven by repeated elements and novel gene families across ecological guilds.</title>
        <authorList>
            <consortium name="Lawrence Berkeley National Laboratory"/>
            <person name="Harder C.B."/>
            <person name="Miyauchi S."/>
            <person name="Viragh M."/>
            <person name="Kuo A."/>
            <person name="Thoen E."/>
            <person name="Andreopoulos B."/>
            <person name="Lu D."/>
            <person name="Skrede I."/>
            <person name="Drula E."/>
            <person name="Henrissat B."/>
            <person name="Morin E."/>
            <person name="Kohler A."/>
            <person name="Barry K."/>
            <person name="LaButti K."/>
            <person name="Morin E."/>
            <person name="Salamov A."/>
            <person name="Lipzen A."/>
            <person name="Mereny Z."/>
            <person name="Hegedus B."/>
            <person name="Baldrian P."/>
            <person name="Stursova M."/>
            <person name="Weitz H."/>
            <person name="Taylor A."/>
            <person name="Grigoriev I.V."/>
            <person name="Nagy L.G."/>
            <person name="Martin F."/>
            <person name="Kauserud H."/>
        </authorList>
    </citation>
    <scope>NUCLEOTIDE SEQUENCE</scope>
    <source>
        <strain evidence="6">CBHHK067</strain>
    </source>
</reference>